<dbReference type="InterPro" id="IPR001077">
    <property type="entry name" value="COMT_C"/>
</dbReference>
<name>A0A455XJ10_ALTSO</name>
<evidence type="ECO:0000256" key="3">
    <source>
        <dbReference type="ARBA" id="ARBA00022691"/>
    </source>
</evidence>
<gene>
    <name evidence="6" type="primary">asolM</name>
</gene>
<feature type="active site" description="Proton acceptor" evidence="4">
    <location>
        <position position="313"/>
    </location>
</feature>
<accession>A0A455XJ10</accession>
<organism evidence="6">
    <name type="scientific">Alternaria solani</name>
    <dbReference type="NCBI Taxonomy" id="48100"/>
    <lineage>
        <taxon>Eukaryota</taxon>
        <taxon>Fungi</taxon>
        <taxon>Dikarya</taxon>
        <taxon>Ascomycota</taxon>
        <taxon>Pezizomycotina</taxon>
        <taxon>Dothideomycetes</taxon>
        <taxon>Pleosporomycetidae</taxon>
        <taxon>Pleosporales</taxon>
        <taxon>Pleosporineae</taxon>
        <taxon>Pleosporaceae</taxon>
        <taxon>Alternaria</taxon>
        <taxon>Alternaria sect. Porri</taxon>
    </lineage>
</organism>
<evidence type="ECO:0000256" key="1">
    <source>
        <dbReference type="ARBA" id="ARBA00022603"/>
    </source>
</evidence>
<dbReference type="GO" id="GO:0032259">
    <property type="term" value="P:methylation"/>
    <property type="evidence" value="ECO:0007669"/>
    <property type="project" value="UniProtKB-KW"/>
</dbReference>
<reference evidence="6" key="1">
    <citation type="journal article" date="2016" name="Tetrahedron Lett.">
        <title>Genome mining approach for harnessing the cryptic gene cluster in Alternaria solani: production of PKS-NRPS hybrid metabolite, didymellamide B.</title>
        <authorList>
            <person name="Ugai T."/>
            <person name="Minami A."/>
            <person name="Gomi K."/>
            <person name="Oikawa H."/>
        </authorList>
    </citation>
    <scope>NUCLEOTIDE SEQUENCE</scope>
    <source>
        <strain evidence="6">A17</strain>
    </source>
</reference>
<protein>
    <submittedName>
        <fullName evidence="6">Putative methyltransferase</fullName>
    </submittedName>
</protein>
<dbReference type="InterPro" id="IPR016461">
    <property type="entry name" value="COMT-like"/>
</dbReference>
<evidence type="ECO:0000259" key="5">
    <source>
        <dbReference type="Pfam" id="PF00891"/>
    </source>
</evidence>
<dbReference type="InterPro" id="IPR036388">
    <property type="entry name" value="WH-like_DNA-bd_sf"/>
</dbReference>
<evidence type="ECO:0000256" key="4">
    <source>
        <dbReference type="PIRSR" id="PIRSR005739-1"/>
    </source>
</evidence>
<dbReference type="PIRSF" id="PIRSF005739">
    <property type="entry name" value="O-mtase"/>
    <property type="match status" value="1"/>
</dbReference>
<dbReference type="Pfam" id="PF00891">
    <property type="entry name" value="Methyltransf_2"/>
    <property type="match status" value="1"/>
</dbReference>
<dbReference type="PROSITE" id="PS51683">
    <property type="entry name" value="SAM_OMT_II"/>
    <property type="match status" value="1"/>
</dbReference>
<proteinExistence type="predicted"/>
<sequence length="402" mass="44005">MPSATLPNTVAANKLETLAAKLTEAASDLRAGVNTTPQNHAKLVDTLRSTVEVVNRPSDDLNDMMMSFVQCTAIRLLFKWKVFEHIPAEGTISYKDLAAKVSGDENLIMRLCWLLNSVGILRQEGADQVAHTPRSLPYSSLNPLSAMLMIGFDEYLSSFQHMPRYFDTYGAKEPSGRLHSIKAFAEGKPELTATEIMYAQPERVKNMTLAMSSMEGLYPLAGVYDYNWVAAAKDADPSRALIVDVGGAKGHTLDAICKQTPGLPIERCVLQDLPEVIDHAKGTVVGPQLIGMDFFNEQPTKGGMLYIIRRCLHDFSDDECIQILTHLSNAMAPDSRLLIGETVLSNPPSRPTAMVDLLLSTIGGKERTVDGFNKVAERTGLKLLGVHKASFGDFAMIEYGKA</sequence>
<dbReference type="SUPFAM" id="SSF53335">
    <property type="entry name" value="S-adenosyl-L-methionine-dependent methyltransferases"/>
    <property type="match status" value="1"/>
</dbReference>
<evidence type="ECO:0000256" key="2">
    <source>
        <dbReference type="ARBA" id="ARBA00022679"/>
    </source>
</evidence>
<keyword evidence="2 6" id="KW-0808">Transferase</keyword>
<dbReference type="SUPFAM" id="SSF46785">
    <property type="entry name" value="Winged helix' DNA-binding domain"/>
    <property type="match status" value="1"/>
</dbReference>
<dbReference type="PANTHER" id="PTHR43712:SF16">
    <property type="entry name" value="O-METHYLTRANSFERASE ELCB"/>
    <property type="match status" value="1"/>
</dbReference>
<dbReference type="Gene3D" id="1.10.10.10">
    <property type="entry name" value="Winged helix-like DNA-binding domain superfamily/Winged helix DNA-binding domain"/>
    <property type="match status" value="1"/>
</dbReference>
<evidence type="ECO:0000313" key="6">
    <source>
        <dbReference type="EMBL" id="BBJ34514.1"/>
    </source>
</evidence>
<dbReference type="AlphaFoldDB" id="A0A455XJ10"/>
<keyword evidence="3" id="KW-0949">S-adenosyl-L-methionine</keyword>
<dbReference type="InterPro" id="IPR029063">
    <property type="entry name" value="SAM-dependent_MTases_sf"/>
</dbReference>
<keyword evidence="1 6" id="KW-0489">Methyltransferase</keyword>
<dbReference type="Gene3D" id="3.40.50.150">
    <property type="entry name" value="Vaccinia Virus protein VP39"/>
    <property type="match status" value="1"/>
</dbReference>
<dbReference type="InterPro" id="IPR036390">
    <property type="entry name" value="WH_DNA-bd_sf"/>
</dbReference>
<dbReference type="PANTHER" id="PTHR43712">
    <property type="entry name" value="PUTATIVE (AFU_ORTHOLOGUE AFUA_4G14580)-RELATED"/>
    <property type="match status" value="1"/>
</dbReference>
<feature type="domain" description="O-methyltransferase C-terminal" evidence="5">
    <location>
        <begin position="241"/>
        <end position="381"/>
    </location>
</feature>
<dbReference type="GO" id="GO:0008171">
    <property type="term" value="F:O-methyltransferase activity"/>
    <property type="evidence" value="ECO:0007669"/>
    <property type="project" value="InterPro"/>
</dbReference>
<dbReference type="EMBL" id="LC145635">
    <property type="protein sequence ID" value="BBJ34514.1"/>
    <property type="molecule type" value="Genomic_DNA"/>
</dbReference>